<dbReference type="PRINTS" id="PR00465">
    <property type="entry name" value="EP450IV"/>
</dbReference>
<keyword evidence="8" id="KW-1185">Reference proteome</keyword>
<evidence type="ECO:0000256" key="6">
    <source>
        <dbReference type="RuleBase" id="RU000461"/>
    </source>
</evidence>
<sequence>MSSLIPNNASNIIEQYISRVKTMDRRHMGIIAGSVAVVSLYTLYRRVFRSRDDIPLVPYTWPLIGSTPAFNRDPVAFVEKWTQEYGPVFRAHLQGRVQTIIAAEYVRDIFMNGEFDFIFSVNKRFDPHLLADIDDNTFTIEMLRKVVMKLTTQLKSYTPRAVQFLDVGRDEFLSNFPAGPVHLPHLYPLVQHMVGKASAAIFAGTKLASIPEVVESFKNITTEVGAEIAIDSVFLERYWGLNRFRMWLMGKFSKSMKRHHHVLKSALRPEIKNRIKAASDPSWERPDDMLQIIIETYYTERHSESVDELTEDLVKWLIALIFAAIHTTSENSTVVLYRILSKPGVVEELLEEQREVLVQHGISPDEKDPSKMFTGAVIKDLVKLDSACREGMRMRNDYLTLGHTYLGKKPITLSCGAVIKPGEDVIINTWYNHRNNSIQKIQGDDYSNYNPFRFVGSDRQAARIGDDFLVFGEGKHACPGRWFALQEMKTIISFLIRDYKMAPEGPITFPKNPKMTLPMGQVILEARH</sequence>
<dbReference type="InterPro" id="IPR017972">
    <property type="entry name" value="Cyt_P450_CS"/>
</dbReference>
<evidence type="ECO:0000256" key="1">
    <source>
        <dbReference type="ARBA" id="ARBA00001971"/>
    </source>
</evidence>
<keyword evidence="4 5" id="KW-0408">Iron</keyword>
<organism evidence="7 8">
    <name type="scientific">Lichtheimia corymbifera JMRC:FSU:9682</name>
    <dbReference type="NCBI Taxonomy" id="1263082"/>
    <lineage>
        <taxon>Eukaryota</taxon>
        <taxon>Fungi</taxon>
        <taxon>Fungi incertae sedis</taxon>
        <taxon>Mucoromycota</taxon>
        <taxon>Mucoromycotina</taxon>
        <taxon>Mucoromycetes</taxon>
        <taxon>Mucorales</taxon>
        <taxon>Lichtheimiaceae</taxon>
        <taxon>Lichtheimia</taxon>
    </lineage>
</organism>
<dbReference type="Proteomes" id="UP000027586">
    <property type="component" value="Unassembled WGS sequence"/>
</dbReference>
<reference evidence="7" key="1">
    <citation type="submission" date="2013-08" db="EMBL/GenBank/DDBJ databases">
        <title>Gene expansion shapes genome architecture in the human pathogen Lichtheimia corymbifera: an evolutionary genomics analysis in the ancient terrestrial Mucorales (Mucoromycotina).</title>
        <authorList>
            <person name="Schwartze V.U."/>
            <person name="Winter S."/>
            <person name="Shelest E."/>
            <person name="Marcet-Houben M."/>
            <person name="Horn F."/>
            <person name="Wehner S."/>
            <person name="Hoffmann K."/>
            <person name="Riege K."/>
            <person name="Sammeth M."/>
            <person name="Nowrousian M."/>
            <person name="Valiante V."/>
            <person name="Linde J."/>
            <person name="Jacobsen I.D."/>
            <person name="Marz M."/>
            <person name="Brakhage A.A."/>
            <person name="Gabaldon T."/>
            <person name="Bocker S."/>
            <person name="Voigt K."/>
        </authorList>
    </citation>
    <scope>NUCLEOTIDE SEQUENCE [LARGE SCALE GENOMIC DNA]</scope>
    <source>
        <strain evidence="7">FSU 9682</strain>
    </source>
</reference>
<dbReference type="GO" id="GO:0005506">
    <property type="term" value="F:iron ion binding"/>
    <property type="evidence" value="ECO:0007669"/>
    <property type="project" value="InterPro"/>
</dbReference>
<accession>A0A068RTH2</accession>
<protein>
    <recommendedName>
        <fullName evidence="9">Cytochrome p450</fullName>
    </recommendedName>
</protein>
<dbReference type="PANTHER" id="PTHR46206:SF7">
    <property type="entry name" value="P450, PUTATIVE (EUROFUNG)-RELATED"/>
    <property type="match status" value="1"/>
</dbReference>
<evidence type="ECO:0000256" key="3">
    <source>
        <dbReference type="ARBA" id="ARBA00022723"/>
    </source>
</evidence>
<dbReference type="PANTHER" id="PTHR46206">
    <property type="entry name" value="CYTOCHROME P450"/>
    <property type="match status" value="1"/>
</dbReference>
<keyword evidence="6" id="KW-0503">Monooxygenase</keyword>
<dbReference type="PROSITE" id="PS00086">
    <property type="entry name" value="CYTOCHROME_P450"/>
    <property type="match status" value="1"/>
</dbReference>
<keyword evidence="5 6" id="KW-0349">Heme</keyword>
<dbReference type="GO" id="GO:0016705">
    <property type="term" value="F:oxidoreductase activity, acting on paired donors, with incorporation or reduction of molecular oxygen"/>
    <property type="evidence" value="ECO:0007669"/>
    <property type="project" value="InterPro"/>
</dbReference>
<evidence type="ECO:0000256" key="5">
    <source>
        <dbReference type="PIRSR" id="PIRSR602403-1"/>
    </source>
</evidence>
<dbReference type="Pfam" id="PF00067">
    <property type="entry name" value="p450"/>
    <property type="match status" value="1"/>
</dbReference>
<proteinExistence type="inferred from homology"/>
<dbReference type="EMBL" id="CBTN010000015">
    <property type="protein sequence ID" value="CDH52995.1"/>
    <property type="molecule type" value="Genomic_DNA"/>
</dbReference>
<evidence type="ECO:0000313" key="8">
    <source>
        <dbReference type="Proteomes" id="UP000027586"/>
    </source>
</evidence>
<comment type="cofactor">
    <cofactor evidence="1 5">
        <name>heme</name>
        <dbReference type="ChEBI" id="CHEBI:30413"/>
    </cofactor>
</comment>
<comment type="caution">
    <text evidence="7">The sequence shown here is derived from an EMBL/GenBank/DDBJ whole genome shotgun (WGS) entry which is preliminary data.</text>
</comment>
<evidence type="ECO:0000256" key="2">
    <source>
        <dbReference type="ARBA" id="ARBA00010617"/>
    </source>
</evidence>
<keyword evidence="3 5" id="KW-0479">Metal-binding</keyword>
<dbReference type="InterPro" id="IPR001128">
    <property type="entry name" value="Cyt_P450"/>
</dbReference>
<keyword evidence="6" id="KW-0560">Oxidoreductase</keyword>
<dbReference type="CDD" id="cd11041">
    <property type="entry name" value="CYP503A1-like"/>
    <property type="match status" value="1"/>
</dbReference>
<dbReference type="InterPro" id="IPR002403">
    <property type="entry name" value="Cyt_P450_E_grp-IV"/>
</dbReference>
<feature type="binding site" description="axial binding residue" evidence="5">
    <location>
        <position position="478"/>
    </location>
    <ligand>
        <name>heme</name>
        <dbReference type="ChEBI" id="CHEBI:30413"/>
    </ligand>
    <ligandPart>
        <name>Fe</name>
        <dbReference type="ChEBI" id="CHEBI:18248"/>
    </ligandPart>
</feature>
<dbReference type="GO" id="GO:0004497">
    <property type="term" value="F:monooxygenase activity"/>
    <property type="evidence" value="ECO:0007669"/>
    <property type="project" value="UniProtKB-KW"/>
</dbReference>
<evidence type="ECO:0000256" key="4">
    <source>
        <dbReference type="ARBA" id="ARBA00023004"/>
    </source>
</evidence>
<dbReference type="InterPro" id="IPR036396">
    <property type="entry name" value="Cyt_P450_sf"/>
</dbReference>
<evidence type="ECO:0000313" key="7">
    <source>
        <dbReference type="EMBL" id="CDH52995.1"/>
    </source>
</evidence>
<dbReference type="Gene3D" id="1.10.630.10">
    <property type="entry name" value="Cytochrome P450"/>
    <property type="match status" value="1"/>
</dbReference>
<dbReference type="GO" id="GO:0020037">
    <property type="term" value="F:heme binding"/>
    <property type="evidence" value="ECO:0007669"/>
    <property type="project" value="InterPro"/>
</dbReference>
<dbReference type="OrthoDB" id="1844152at2759"/>
<evidence type="ECO:0008006" key="9">
    <source>
        <dbReference type="Google" id="ProtNLM"/>
    </source>
</evidence>
<dbReference type="SMR" id="A0A068RTH2"/>
<dbReference type="AlphaFoldDB" id="A0A068RTH2"/>
<gene>
    <name evidence="7" type="ORF">LCOR_04410.1</name>
</gene>
<dbReference type="STRING" id="1263082.A0A068RTH2"/>
<name>A0A068RTH2_9FUNG</name>
<dbReference type="SUPFAM" id="SSF48264">
    <property type="entry name" value="Cytochrome P450"/>
    <property type="match status" value="1"/>
</dbReference>
<comment type="similarity">
    <text evidence="2 6">Belongs to the cytochrome P450 family.</text>
</comment>
<dbReference type="VEuPathDB" id="FungiDB:LCOR_04410.1"/>